<protein>
    <submittedName>
        <fullName evidence="2">Uncharacterized protein</fullName>
    </submittedName>
</protein>
<evidence type="ECO:0000313" key="2">
    <source>
        <dbReference type="EMBL" id="MPC82167.1"/>
    </source>
</evidence>
<comment type="caution">
    <text evidence="2">The sequence shown here is derived from an EMBL/GenBank/DDBJ whole genome shotgun (WGS) entry which is preliminary data.</text>
</comment>
<gene>
    <name evidence="2" type="ORF">E2C01_076814</name>
</gene>
<feature type="compositionally biased region" description="Low complexity" evidence="1">
    <location>
        <begin position="82"/>
        <end position="92"/>
    </location>
</feature>
<dbReference type="EMBL" id="VSRR010059017">
    <property type="protein sequence ID" value="MPC82167.1"/>
    <property type="molecule type" value="Genomic_DNA"/>
</dbReference>
<feature type="region of interest" description="Disordered" evidence="1">
    <location>
        <begin position="23"/>
        <end position="98"/>
    </location>
</feature>
<evidence type="ECO:0000256" key="1">
    <source>
        <dbReference type="SAM" id="MobiDB-lite"/>
    </source>
</evidence>
<dbReference type="AlphaFoldDB" id="A0A5B7IKN1"/>
<feature type="compositionally biased region" description="Low complexity" evidence="1">
    <location>
        <begin position="30"/>
        <end position="40"/>
    </location>
</feature>
<name>A0A5B7IKN1_PORTR</name>
<sequence>MTRFATLATRTLRVATNTTCPLLSARPRHASTPTTSPHTTDCTERRGEGERLDGQRQHEVRASHHLQKAQEDKGGPHHAHHASSTTHAHPGTCGRERQ</sequence>
<proteinExistence type="predicted"/>
<dbReference type="Proteomes" id="UP000324222">
    <property type="component" value="Unassembled WGS sequence"/>
</dbReference>
<reference evidence="2 3" key="1">
    <citation type="submission" date="2019-05" db="EMBL/GenBank/DDBJ databases">
        <title>Another draft genome of Portunus trituberculatus and its Hox gene families provides insights of decapod evolution.</title>
        <authorList>
            <person name="Jeong J.-H."/>
            <person name="Song I."/>
            <person name="Kim S."/>
            <person name="Choi T."/>
            <person name="Kim D."/>
            <person name="Ryu S."/>
            <person name="Kim W."/>
        </authorList>
    </citation>
    <scope>NUCLEOTIDE SEQUENCE [LARGE SCALE GENOMIC DNA]</scope>
    <source>
        <tissue evidence="2">Muscle</tissue>
    </source>
</reference>
<feature type="compositionally biased region" description="Basic and acidic residues" evidence="1">
    <location>
        <begin position="41"/>
        <end position="75"/>
    </location>
</feature>
<accession>A0A5B7IKN1</accession>
<evidence type="ECO:0000313" key="3">
    <source>
        <dbReference type="Proteomes" id="UP000324222"/>
    </source>
</evidence>
<keyword evidence="3" id="KW-1185">Reference proteome</keyword>
<organism evidence="2 3">
    <name type="scientific">Portunus trituberculatus</name>
    <name type="common">Swimming crab</name>
    <name type="synonym">Neptunus trituberculatus</name>
    <dbReference type="NCBI Taxonomy" id="210409"/>
    <lineage>
        <taxon>Eukaryota</taxon>
        <taxon>Metazoa</taxon>
        <taxon>Ecdysozoa</taxon>
        <taxon>Arthropoda</taxon>
        <taxon>Crustacea</taxon>
        <taxon>Multicrustacea</taxon>
        <taxon>Malacostraca</taxon>
        <taxon>Eumalacostraca</taxon>
        <taxon>Eucarida</taxon>
        <taxon>Decapoda</taxon>
        <taxon>Pleocyemata</taxon>
        <taxon>Brachyura</taxon>
        <taxon>Eubrachyura</taxon>
        <taxon>Portunoidea</taxon>
        <taxon>Portunidae</taxon>
        <taxon>Portuninae</taxon>
        <taxon>Portunus</taxon>
    </lineage>
</organism>